<dbReference type="HAMAP" id="MF_00527">
    <property type="entry name" value="3MGH"/>
    <property type="match status" value="1"/>
</dbReference>
<dbReference type="RefSeq" id="WP_151424841.1">
    <property type="nucleotide sequence ID" value="NZ_CANKVH010000005.1"/>
</dbReference>
<evidence type="ECO:0000256" key="3">
    <source>
        <dbReference type="ARBA" id="ARBA00022801"/>
    </source>
</evidence>
<dbReference type="OrthoDB" id="9794313at2"/>
<dbReference type="GO" id="GO:0003905">
    <property type="term" value="F:alkylbase DNA N-glycosylase activity"/>
    <property type="evidence" value="ECO:0007669"/>
    <property type="project" value="InterPro"/>
</dbReference>
<dbReference type="PANTHER" id="PTHR10429:SF0">
    <property type="entry name" value="DNA-3-METHYLADENINE GLYCOSYLASE"/>
    <property type="match status" value="1"/>
</dbReference>
<name>A0A7J5AYW8_9MICO</name>
<dbReference type="GO" id="GO:0006284">
    <property type="term" value="P:base-excision repair"/>
    <property type="evidence" value="ECO:0007669"/>
    <property type="project" value="InterPro"/>
</dbReference>
<evidence type="ECO:0000256" key="4">
    <source>
        <dbReference type="ARBA" id="ARBA00023204"/>
    </source>
</evidence>
<protein>
    <recommendedName>
        <fullName evidence="5">Putative 3-methyladenine DNA glycosylase</fullName>
        <ecNumber evidence="5">3.2.2.-</ecNumber>
    </recommendedName>
</protein>
<organism evidence="6 7">
    <name type="scientific">Pseudoclavibacter terrae</name>
    <dbReference type="NCBI Taxonomy" id="1530195"/>
    <lineage>
        <taxon>Bacteria</taxon>
        <taxon>Bacillati</taxon>
        <taxon>Actinomycetota</taxon>
        <taxon>Actinomycetes</taxon>
        <taxon>Micrococcales</taxon>
        <taxon>Microbacteriaceae</taxon>
        <taxon>Pseudoclavibacter</taxon>
    </lineage>
</organism>
<proteinExistence type="inferred from homology"/>
<dbReference type="NCBIfam" id="NF002003">
    <property type="entry name" value="PRK00802.1-3"/>
    <property type="match status" value="1"/>
</dbReference>
<dbReference type="Proteomes" id="UP000490386">
    <property type="component" value="Unassembled WGS sequence"/>
</dbReference>
<keyword evidence="2 5" id="KW-0227">DNA damage</keyword>
<evidence type="ECO:0000256" key="5">
    <source>
        <dbReference type="HAMAP-Rule" id="MF_00527"/>
    </source>
</evidence>
<keyword evidence="3 5" id="KW-0378">Hydrolase</keyword>
<dbReference type="AlphaFoldDB" id="A0A7J5AYW8"/>
<keyword evidence="7" id="KW-1185">Reference proteome</keyword>
<gene>
    <name evidence="6" type="ORF">F8O03_16650</name>
</gene>
<dbReference type="GO" id="GO:0003677">
    <property type="term" value="F:DNA binding"/>
    <property type="evidence" value="ECO:0007669"/>
    <property type="project" value="InterPro"/>
</dbReference>
<dbReference type="InterPro" id="IPR011034">
    <property type="entry name" value="Formyl_transferase-like_C_sf"/>
</dbReference>
<dbReference type="CDD" id="cd00540">
    <property type="entry name" value="AAG"/>
    <property type="match status" value="1"/>
</dbReference>
<dbReference type="SUPFAM" id="SSF50486">
    <property type="entry name" value="FMT C-terminal domain-like"/>
    <property type="match status" value="1"/>
</dbReference>
<evidence type="ECO:0000256" key="2">
    <source>
        <dbReference type="ARBA" id="ARBA00022763"/>
    </source>
</evidence>
<dbReference type="Pfam" id="PF02245">
    <property type="entry name" value="Pur_DNA_glyco"/>
    <property type="match status" value="1"/>
</dbReference>
<evidence type="ECO:0000313" key="7">
    <source>
        <dbReference type="Proteomes" id="UP000490386"/>
    </source>
</evidence>
<dbReference type="Gene3D" id="3.10.300.10">
    <property type="entry name" value="Methylpurine-DNA glycosylase (MPG)"/>
    <property type="match status" value="1"/>
</dbReference>
<comment type="caution">
    <text evidence="6">The sequence shown here is derived from an EMBL/GenBank/DDBJ whole genome shotgun (WGS) entry which is preliminary data.</text>
</comment>
<sequence>MHPDLHGALLEGPLSAADALLGAVLSRTSPEGTVSVRLTEVEAYAGSDDPGSHGFRGRTARNATMFGPAGRLYAYRIYGIHTCLNVVAGEAGISSAVLLRAGEVVEGVELATARRTEGRRSAAPLRDHELARGPGNLVTALGATIADDGARVDVDPFALEPPAPGARRAVVRGLRVGVGIPGGALPFNWRFWLDGEASVSRYIAHRSLRAGRR</sequence>
<keyword evidence="4 5" id="KW-0234">DNA repair</keyword>
<dbReference type="InterPro" id="IPR003180">
    <property type="entry name" value="MPG"/>
</dbReference>
<comment type="similarity">
    <text evidence="1 5">Belongs to the DNA glycosylase MPG family.</text>
</comment>
<keyword evidence="6" id="KW-0326">Glycosidase</keyword>
<evidence type="ECO:0000256" key="1">
    <source>
        <dbReference type="ARBA" id="ARBA00009232"/>
    </source>
</evidence>
<dbReference type="NCBIfam" id="TIGR00567">
    <property type="entry name" value="3mg"/>
    <property type="match status" value="1"/>
</dbReference>
<dbReference type="EC" id="3.2.2.-" evidence="5"/>
<dbReference type="InterPro" id="IPR036995">
    <property type="entry name" value="MPG_sf"/>
</dbReference>
<dbReference type="EMBL" id="WBJX01000006">
    <property type="protein sequence ID" value="KAB1636567.1"/>
    <property type="molecule type" value="Genomic_DNA"/>
</dbReference>
<dbReference type="PANTHER" id="PTHR10429">
    <property type="entry name" value="DNA-3-METHYLADENINE GLYCOSYLASE"/>
    <property type="match status" value="1"/>
</dbReference>
<evidence type="ECO:0000313" key="6">
    <source>
        <dbReference type="EMBL" id="KAB1636567.1"/>
    </source>
</evidence>
<reference evidence="6 7" key="1">
    <citation type="submission" date="2019-09" db="EMBL/GenBank/DDBJ databases">
        <title>Phylogeny of genus Pseudoclavibacter and closely related genus.</title>
        <authorList>
            <person name="Li Y."/>
        </authorList>
    </citation>
    <scope>NUCLEOTIDE SEQUENCE [LARGE SCALE GENOMIC DNA]</scope>
    <source>
        <strain evidence="6 7">THG-MD12</strain>
    </source>
</reference>
<accession>A0A7J5AYW8</accession>